<keyword evidence="2" id="KW-1185">Reference proteome</keyword>
<dbReference type="EMBL" id="CAJVPU010046633">
    <property type="protein sequence ID" value="CAG8752021.1"/>
    <property type="molecule type" value="Genomic_DNA"/>
</dbReference>
<evidence type="ECO:0000313" key="1">
    <source>
        <dbReference type="EMBL" id="CAG8752021.1"/>
    </source>
</evidence>
<proteinExistence type="predicted"/>
<gene>
    <name evidence="1" type="ORF">DHETER_LOCUS14700</name>
</gene>
<comment type="caution">
    <text evidence="1">The sequence shown here is derived from an EMBL/GenBank/DDBJ whole genome shotgun (WGS) entry which is preliminary data.</text>
</comment>
<evidence type="ECO:0000313" key="2">
    <source>
        <dbReference type="Proteomes" id="UP000789702"/>
    </source>
</evidence>
<name>A0ACA9QMI5_9GLOM</name>
<accession>A0ACA9QMI5</accession>
<reference evidence="1" key="1">
    <citation type="submission" date="2021-06" db="EMBL/GenBank/DDBJ databases">
        <authorList>
            <person name="Kallberg Y."/>
            <person name="Tangrot J."/>
            <person name="Rosling A."/>
        </authorList>
    </citation>
    <scope>NUCLEOTIDE SEQUENCE</scope>
    <source>
        <strain evidence="1">IL203A</strain>
    </source>
</reference>
<protein>
    <submittedName>
        <fullName evidence="1">10800_t:CDS:1</fullName>
    </submittedName>
</protein>
<sequence length="143" mass="15492">MLSSDTVPLGYIIRTALYIQTIGYGEKTLGSPLLLYQLPIQNILFGPLYCDISPVNVGQICTLTMYDNSTTNTTPTNATPANATQSTQSISNINTYYAKISFLSSGSVIEFIPISRTLPTLPNVTEWVVASLPYGGYLLVAQT</sequence>
<organism evidence="1 2">
    <name type="scientific">Dentiscutata heterogama</name>
    <dbReference type="NCBI Taxonomy" id="1316150"/>
    <lineage>
        <taxon>Eukaryota</taxon>
        <taxon>Fungi</taxon>
        <taxon>Fungi incertae sedis</taxon>
        <taxon>Mucoromycota</taxon>
        <taxon>Glomeromycotina</taxon>
        <taxon>Glomeromycetes</taxon>
        <taxon>Diversisporales</taxon>
        <taxon>Gigasporaceae</taxon>
        <taxon>Dentiscutata</taxon>
    </lineage>
</organism>
<dbReference type="Proteomes" id="UP000789702">
    <property type="component" value="Unassembled WGS sequence"/>
</dbReference>
<feature type="non-terminal residue" evidence="1">
    <location>
        <position position="143"/>
    </location>
</feature>